<dbReference type="InterPro" id="IPR001228">
    <property type="entry name" value="IspD"/>
</dbReference>
<feature type="site" description="Positions MEP for the nucleophilic attack" evidence="14">
    <location>
        <position position="152"/>
    </location>
</feature>
<dbReference type="CDD" id="cd00554">
    <property type="entry name" value="MECDP_synthase"/>
    <property type="match status" value="1"/>
</dbReference>
<evidence type="ECO:0000313" key="16">
    <source>
        <dbReference type="EMBL" id="KAA0683961.1"/>
    </source>
</evidence>
<keyword evidence="8 14" id="KW-0808">Transferase</keyword>
<dbReference type="EMBL" id="QOKW01000001">
    <property type="protein sequence ID" value="KAA0683961.1"/>
    <property type="molecule type" value="Genomic_DNA"/>
</dbReference>
<dbReference type="InterPro" id="IPR003526">
    <property type="entry name" value="MECDP_synthase"/>
</dbReference>
<feature type="binding site" evidence="14">
    <location>
        <begin position="358"/>
        <end position="361"/>
    </location>
    <ligand>
        <name>4-CDP-2-C-methyl-D-erythritol 2-phosphate</name>
        <dbReference type="ChEBI" id="CHEBI:57919"/>
    </ligand>
</feature>
<keyword evidence="12 14" id="KW-0456">Lyase</keyword>
<keyword evidence="13 14" id="KW-0511">Multifunctional enzyme</keyword>
<dbReference type="EC" id="4.6.1.12" evidence="14"/>
<gene>
    <name evidence="14" type="primary">ispDF</name>
    <name evidence="16" type="ORF">DS843_00505</name>
</gene>
<feature type="site" description="Transition state stabilizer" evidence="14">
    <location>
        <position position="260"/>
    </location>
</feature>
<comment type="similarity">
    <text evidence="7">Belongs to the IspD/TarI cytidylyltransferase family. IspD subfamily.</text>
</comment>
<feature type="binding site" evidence="14">
    <location>
        <position position="365"/>
    </location>
    <ligand>
        <name>4-CDP-2-C-methyl-D-erythritol 2-phosphate</name>
        <dbReference type="ChEBI" id="CHEBI:57919"/>
    </ligand>
</feature>
<feature type="binding site" evidence="14">
    <location>
        <position position="236"/>
    </location>
    <ligand>
        <name>a divalent metal cation</name>
        <dbReference type="ChEBI" id="CHEBI:60240"/>
    </ligand>
</feature>
<comment type="function">
    <text evidence="14">Bifunctional enzyme that catalyzes the formation of 4-diphosphocytidyl-2-C-methyl-D-erythritol from CTP and 2-C-methyl-D-erythritol 4-phosphate (MEP) (IspD), and catalyzes the conversion of 4-diphosphocytidyl-2-C-methyl-D-erythritol 2-phosphate (CDP-ME2P) to 2-C-methyl-D-erythritol 2,4-cyclodiphosphate (ME-CPP) with a corresponding release of cytidine 5-monophosphate (CMP) (IspF).</text>
</comment>
<evidence type="ECO:0000256" key="12">
    <source>
        <dbReference type="ARBA" id="ARBA00023239"/>
    </source>
</evidence>
<feature type="site" description="Transition state stabilizer" evidence="14">
    <location>
        <position position="16"/>
    </location>
</feature>
<proteinExistence type="inferred from homology"/>
<keyword evidence="17" id="KW-1185">Reference proteome</keyword>
<evidence type="ECO:0000256" key="5">
    <source>
        <dbReference type="ARBA" id="ARBA00004787"/>
    </source>
</evidence>
<dbReference type="NCBIfam" id="NF006899">
    <property type="entry name" value="PRK09382.1"/>
    <property type="match status" value="1"/>
</dbReference>
<dbReference type="Gene3D" id="3.90.550.10">
    <property type="entry name" value="Spore Coat Polysaccharide Biosynthesis Protein SpsA, Chain A"/>
    <property type="match status" value="1"/>
</dbReference>
<dbReference type="GO" id="GO:0019288">
    <property type="term" value="P:isopentenyl diphosphate biosynthetic process, methylerythritol 4-phosphate pathway"/>
    <property type="evidence" value="ECO:0007669"/>
    <property type="project" value="UniProtKB-UniRule"/>
</dbReference>
<keyword evidence="10 14" id="KW-0479">Metal-binding</keyword>
<feature type="binding site" evidence="14">
    <location>
        <begin position="282"/>
        <end position="284"/>
    </location>
    <ligand>
        <name>4-CDP-2-C-methyl-D-erythritol 2-phosphate</name>
        <dbReference type="ChEBI" id="CHEBI:57919"/>
    </ligand>
</feature>
<feature type="domain" description="2-C-methyl-D-erythritol 2,4-cyclodiphosphate synthase" evidence="15">
    <location>
        <begin position="227"/>
        <end position="380"/>
    </location>
</feature>
<name>A0A9W7NNP4_9PROT</name>
<dbReference type="HAMAP" id="MF_00107">
    <property type="entry name" value="IspF"/>
    <property type="match status" value="1"/>
</dbReference>
<dbReference type="GO" id="GO:0008685">
    <property type="term" value="F:2-C-methyl-D-erythritol 2,4-cyclodiphosphate synthase activity"/>
    <property type="evidence" value="ECO:0007669"/>
    <property type="project" value="UniProtKB-UniRule"/>
</dbReference>
<evidence type="ECO:0000256" key="10">
    <source>
        <dbReference type="ARBA" id="ARBA00022723"/>
    </source>
</evidence>
<dbReference type="SUPFAM" id="SSF53448">
    <property type="entry name" value="Nucleotide-diphospho-sugar transferases"/>
    <property type="match status" value="1"/>
</dbReference>
<dbReference type="NCBIfam" id="TIGR00453">
    <property type="entry name" value="ispD"/>
    <property type="match status" value="1"/>
</dbReference>
<keyword evidence="11 14" id="KW-0414">Isoprene biosynthesis</keyword>
<comment type="caution">
    <text evidence="14">Lacks conserved residue(s) required for the propagation of feature annotation.</text>
</comment>
<reference evidence="16 17" key="1">
    <citation type="submission" date="2018-07" db="EMBL/GenBank/DDBJ databases">
        <title>Genome sequence of Azospirillum sp. ATCC 49961.</title>
        <authorList>
            <person name="Sant'Anna F.H."/>
            <person name="Baldani J.I."/>
            <person name="Zilli J.E."/>
            <person name="Reis V.M."/>
            <person name="Hartmann A."/>
            <person name="Cruz L."/>
            <person name="de Souza E.M."/>
            <person name="de Oliveira Pedrosa F."/>
            <person name="Passaglia L.M.P."/>
        </authorList>
    </citation>
    <scope>NUCLEOTIDE SEQUENCE [LARGE SCALE GENOMIC DNA]</scope>
    <source>
        <strain evidence="16 17">ATCC 49961</strain>
    </source>
</reference>
<comment type="pathway">
    <text evidence="4 14">Isoprenoid biosynthesis; isopentenyl diphosphate biosynthesis via DXP pathway; isopentenyl diphosphate from 1-deoxy-D-xylulose 5-phosphate: step 4/6.</text>
</comment>
<evidence type="ECO:0000256" key="4">
    <source>
        <dbReference type="ARBA" id="ARBA00004709"/>
    </source>
</evidence>
<dbReference type="OrthoDB" id="9804336at2"/>
<feature type="binding site" evidence="14">
    <location>
        <position position="368"/>
    </location>
    <ligand>
        <name>4-CDP-2-C-methyl-D-erythritol 2-phosphate</name>
        <dbReference type="ChEBI" id="CHEBI:57919"/>
    </ligand>
</feature>
<feature type="region of interest" description="2-C-methyl-D-erythritol 2,4-cyclodiphosphate synthase" evidence="14">
    <location>
        <begin position="228"/>
        <end position="384"/>
    </location>
</feature>
<dbReference type="InterPro" id="IPR034683">
    <property type="entry name" value="IspD/TarI"/>
</dbReference>
<evidence type="ECO:0000256" key="3">
    <source>
        <dbReference type="ARBA" id="ARBA00001968"/>
    </source>
</evidence>
<evidence type="ECO:0000256" key="14">
    <source>
        <dbReference type="HAMAP-Rule" id="MF_01520"/>
    </source>
</evidence>
<evidence type="ECO:0000256" key="7">
    <source>
        <dbReference type="ARBA" id="ARBA00009789"/>
    </source>
</evidence>
<dbReference type="Proteomes" id="UP000480854">
    <property type="component" value="Unassembled WGS sequence"/>
</dbReference>
<comment type="catalytic activity">
    <reaction evidence="2 14">
        <text>2-C-methyl-D-erythritol 4-phosphate + CTP + H(+) = 4-CDP-2-C-methyl-D-erythritol + diphosphate</text>
        <dbReference type="Rhea" id="RHEA:13429"/>
        <dbReference type="ChEBI" id="CHEBI:15378"/>
        <dbReference type="ChEBI" id="CHEBI:33019"/>
        <dbReference type="ChEBI" id="CHEBI:37563"/>
        <dbReference type="ChEBI" id="CHEBI:57823"/>
        <dbReference type="ChEBI" id="CHEBI:58262"/>
        <dbReference type="EC" id="2.7.7.60"/>
    </reaction>
</comment>
<dbReference type="PROSITE" id="PS01350">
    <property type="entry name" value="ISPF"/>
    <property type="match status" value="1"/>
</dbReference>
<sequence length="384" mass="40147">MSSCIALIVAAGSGQRFGAEQPKQYLDLAGKPVLRHTVEAFLRHPKVSAVRVVINPAFRDLYDAAVAGLDLPEPVAGGASRQDSVRNGLEALADSAPDRVLIHDAARPLIDAATIDAVVAALDSHPAALAAVPVADTLKRGEAGLVTGTVDRSGLWRAQTPQGFRFPEILAAHRDAAGLELTDDAAVAERAGLPVALVPAREENFKVTTPDDLTRAARALDDALSDIRTGTGFDVHRFAEGDHVTLCGVRVPHSHALDGHSDADVGLHALTDAILGALCAGDIGSHFPPSDPQWRGADSALFLKHAAELVTARGGRIAHVDVTIICERPKVGPHREAMTARVAEILGMPADRVSVKATTTERLGFTGRGEGIAAQAVATVRLPG</sequence>
<comment type="cofactor">
    <cofactor evidence="3 14">
        <name>a divalent metal cation</name>
        <dbReference type="ChEBI" id="CHEBI:60240"/>
    </cofactor>
</comment>
<feature type="site" description="Positions MEP for the nucleophilic attack" evidence="14">
    <location>
        <position position="206"/>
    </location>
</feature>
<evidence type="ECO:0000256" key="6">
    <source>
        <dbReference type="ARBA" id="ARBA00008480"/>
    </source>
</evidence>
<evidence type="ECO:0000256" key="9">
    <source>
        <dbReference type="ARBA" id="ARBA00022695"/>
    </source>
</evidence>
<comment type="catalytic activity">
    <reaction evidence="1 14">
        <text>4-CDP-2-C-methyl-D-erythritol 2-phosphate = 2-C-methyl-D-erythritol 2,4-cyclic diphosphate + CMP</text>
        <dbReference type="Rhea" id="RHEA:23864"/>
        <dbReference type="ChEBI" id="CHEBI:57919"/>
        <dbReference type="ChEBI" id="CHEBI:58483"/>
        <dbReference type="ChEBI" id="CHEBI:60377"/>
        <dbReference type="EC" id="4.6.1.12"/>
    </reaction>
</comment>
<dbReference type="CDD" id="cd02516">
    <property type="entry name" value="CDP-ME_synthetase"/>
    <property type="match status" value="1"/>
</dbReference>
<protein>
    <recommendedName>
        <fullName evidence="14">Bifunctional enzyme IspD/IspF</fullName>
    </recommendedName>
    <domain>
        <recommendedName>
            <fullName evidence="14">2-C-methyl-D-erythritol 4-phosphate cytidylyltransferase</fullName>
            <ecNumber evidence="14">2.7.7.60</ecNumber>
        </recommendedName>
        <alternativeName>
            <fullName evidence="14">4-diphosphocytidyl-2C-methyl-D-erythritol synthase</fullName>
        </alternativeName>
        <alternativeName>
            <fullName evidence="14">MEP cytidylyltransferase</fullName>
            <shortName evidence="14">MCT</shortName>
        </alternativeName>
    </domain>
    <domain>
        <recommendedName>
            <fullName evidence="14">2-C-methyl-D-erythritol 2,4-cyclodiphosphate synthase</fullName>
            <shortName evidence="14">MECDP-synthase</shortName>
            <shortName evidence="14">MECPP-synthase</shortName>
            <shortName evidence="14">MECPS</shortName>
            <ecNumber evidence="14">4.6.1.12</ecNumber>
        </recommendedName>
    </domain>
</protein>
<dbReference type="InterPro" id="IPR026596">
    <property type="entry name" value="IspD/F"/>
</dbReference>
<accession>A0A9W7NNP4</accession>
<dbReference type="Pfam" id="PF01128">
    <property type="entry name" value="IspD"/>
    <property type="match status" value="1"/>
</dbReference>
<dbReference type="InterPro" id="IPR020555">
    <property type="entry name" value="MECDP_synthase_CS"/>
</dbReference>
<dbReference type="Gene3D" id="3.30.1330.50">
    <property type="entry name" value="2-C-methyl-D-erythritol 2,4-cyclodiphosphate synthase"/>
    <property type="match status" value="1"/>
</dbReference>
<organism evidence="16 17">
    <name type="scientific">Roseomonas genomospecies 6</name>
    <dbReference type="NCBI Taxonomy" id="214106"/>
    <lineage>
        <taxon>Bacteria</taxon>
        <taxon>Pseudomonadati</taxon>
        <taxon>Pseudomonadota</taxon>
        <taxon>Alphaproteobacteria</taxon>
        <taxon>Acetobacterales</taxon>
        <taxon>Roseomonadaceae</taxon>
        <taxon>Roseomonas</taxon>
    </lineage>
</organism>
<dbReference type="PANTHER" id="PTHR43181:SF1">
    <property type="entry name" value="2-C-METHYL-D-ERYTHRITOL 2,4-CYCLODIPHOSPHATE SYNTHASE, CHLOROPLASTIC"/>
    <property type="match status" value="1"/>
</dbReference>
<evidence type="ECO:0000313" key="17">
    <source>
        <dbReference type="Proteomes" id="UP000480854"/>
    </source>
</evidence>
<keyword evidence="9 14" id="KW-0548">Nucleotidyltransferase</keyword>
<comment type="pathway">
    <text evidence="5 14">Isoprenoid biosynthesis; isopentenyl diphosphate biosynthesis via DXP pathway; isopentenyl diphosphate from 1-deoxy-D-xylulose 5-phosphate: step 2/6.</text>
</comment>
<evidence type="ECO:0000256" key="13">
    <source>
        <dbReference type="ARBA" id="ARBA00023268"/>
    </source>
</evidence>
<comment type="similarity">
    <text evidence="14">In the N-terminal section; belongs to the IspD/TarI cytidylyltransferase family. IspD subfamily.</text>
</comment>
<dbReference type="GO" id="GO:0050518">
    <property type="term" value="F:2-C-methyl-D-erythritol 4-phosphate cytidylyltransferase activity"/>
    <property type="evidence" value="ECO:0007669"/>
    <property type="project" value="UniProtKB-UniRule"/>
</dbReference>
<dbReference type="InterPro" id="IPR036571">
    <property type="entry name" value="MECDP_synthase_sf"/>
</dbReference>
<evidence type="ECO:0000256" key="11">
    <source>
        <dbReference type="ARBA" id="ARBA00023229"/>
    </source>
</evidence>
<feature type="binding site" evidence="14">
    <location>
        <position position="234"/>
    </location>
    <ligand>
        <name>a divalent metal cation</name>
        <dbReference type="ChEBI" id="CHEBI:60240"/>
    </ligand>
</feature>
<dbReference type="SUPFAM" id="SSF69765">
    <property type="entry name" value="IpsF-like"/>
    <property type="match status" value="1"/>
</dbReference>
<dbReference type="GO" id="GO:0046872">
    <property type="term" value="F:metal ion binding"/>
    <property type="evidence" value="ECO:0007669"/>
    <property type="project" value="UniProtKB-KW"/>
</dbReference>
<feature type="binding site" evidence="14">
    <location>
        <position position="268"/>
    </location>
    <ligand>
        <name>a divalent metal cation</name>
        <dbReference type="ChEBI" id="CHEBI:60240"/>
    </ligand>
</feature>
<dbReference type="InterPro" id="IPR018294">
    <property type="entry name" value="ISPD_synthase_CS"/>
</dbReference>
<comment type="caution">
    <text evidence="16">The sequence shown here is derived from an EMBL/GenBank/DDBJ whole genome shotgun (WGS) entry which is preliminary data.</text>
</comment>
<feature type="site" description="Transition state stabilizer" evidence="14">
    <location>
        <position position="359"/>
    </location>
</feature>
<dbReference type="InterPro" id="IPR029044">
    <property type="entry name" value="Nucleotide-diphossugar_trans"/>
</dbReference>
<evidence type="ECO:0000259" key="15">
    <source>
        <dbReference type="Pfam" id="PF02542"/>
    </source>
</evidence>
<dbReference type="NCBIfam" id="TIGR00151">
    <property type="entry name" value="ispF"/>
    <property type="match status" value="1"/>
</dbReference>
<dbReference type="Pfam" id="PF02542">
    <property type="entry name" value="YgbB"/>
    <property type="match status" value="1"/>
</dbReference>
<dbReference type="RefSeq" id="WP_149466943.1">
    <property type="nucleotide sequence ID" value="NZ_QOKW01000001.1"/>
</dbReference>
<evidence type="ECO:0000256" key="8">
    <source>
        <dbReference type="ARBA" id="ARBA00022679"/>
    </source>
</evidence>
<evidence type="ECO:0000256" key="1">
    <source>
        <dbReference type="ARBA" id="ARBA00000200"/>
    </source>
</evidence>
<dbReference type="HAMAP" id="MF_00108">
    <property type="entry name" value="IspD"/>
    <property type="match status" value="1"/>
</dbReference>
<dbReference type="AlphaFoldDB" id="A0A9W7NNP4"/>
<comment type="similarity">
    <text evidence="6">Belongs to the IspF family.</text>
</comment>
<evidence type="ECO:0000256" key="2">
    <source>
        <dbReference type="ARBA" id="ARBA00001282"/>
    </source>
</evidence>
<dbReference type="PANTHER" id="PTHR43181">
    <property type="entry name" value="2-C-METHYL-D-ERYTHRITOL 2,4-CYCLODIPHOSPHATE SYNTHASE, CHLOROPLASTIC"/>
    <property type="match status" value="1"/>
</dbReference>
<dbReference type="EC" id="2.7.7.60" evidence="14"/>
<feature type="binding site" evidence="14">
    <location>
        <begin position="234"/>
        <end position="236"/>
    </location>
    <ligand>
        <name>4-CDP-2-C-methyl-D-erythritol 2-phosphate</name>
        <dbReference type="ChEBI" id="CHEBI:57919"/>
    </ligand>
</feature>
<dbReference type="FunFam" id="3.90.550.10:FF:000003">
    <property type="entry name" value="2-C-methyl-D-erythritol 4-phosphate cytidylyltransferase"/>
    <property type="match status" value="1"/>
</dbReference>
<feature type="region of interest" description="2-C-methyl-D-erythritol 4-phosphate cytidylyltransferase" evidence="14">
    <location>
        <begin position="1"/>
        <end position="227"/>
    </location>
</feature>
<dbReference type="GO" id="GO:0016114">
    <property type="term" value="P:terpenoid biosynthetic process"/>
    <property type="evidence" value="ECO:0007669"/>
    <property type="project" value="InterPro"/>
</dbReference>
<dbReference type="HAMAP" id="MF_01520">
    <property type="entry name" value="IspDF"/>
    <property type="match status" value="1"/>
</dbReference>
<feature type="binding site" evidence="14">
    <location>
        <begin position="260"/>
        <end position="261"/>
    </location>
    <ligand>
        <name>4-CDP-2-C-methyl-D-erythritol 2-phosphate</name>
        <dbReference type="ChEBI" id="CHEBI:57919"/>
    </ligand>
</feature>
<feature type="site" description="Transition state stabilizer" evidence="14">
    <location>
        <position position="23"/>
    </location>
</feature>
<dbReference type="FunFam" id="3.30.1330.50:FF:000003">
    <property type="entry name" value="2-C-methyl-D-erythritol 2,4-cyclodiphosphate synthase"/>
    <property type="match status" value="1"/>
</dbReference>
<comment type="similarity">
    <text evidence="14">In the C-terminal section; belongs to the IspF family.</text>
</comment>
<dbReference type="PROSITE" id="PS01295">
    <property type="entry name" value="ISPD"/>
    <property type="match status" value="1"/>
</dbReference>